<name>A0A0S2DGX8_LYSEN</name>
<dbReference type="OrthoDB" id="9784339at2"/>
<organism evidence="6 7">
    <name type="scientific">Lysobacter enzymogenes</name>
    <dbReference type="NCBI Taxonomy" id="69"/>
    <lineage>
        <taxon>Bacteria</taxon>
        <taxon>Pseudomonadati</taxon>
        <taxon>Pseudomonadota</taxon>
        <taxon>Gammaproteobacteria</taxon>
        <taxon>Lysobacterales</taxon>
        <taxon>Lysobacteraceae</taxon>
        <taxon>Lysobacter</taxon>
    </lineage>
</organism>
<dbReference type="EMBL" id="CP013140">
    <property type="protein sequence ID" value="ALN57608.1"/>
    <property type="molecule type" value="Genomic_DNA"/>
</dbReference>
<dbReference type="STRING" id="69.GLE_2259"/>
<dbReference type="PANTHER" id="PTHR11717">
    <property type="entry name" value="LOW MOLECULAR WEIGHT PROTEIN TYROSINE PHOSPHATASE"/>
    <property type="match status" value="1"/>
</dbReference>
<evidence type="ECO:0000313" key="6">
    <source>
        <dbReference type="EMBL" id="ALN57608.1"/>
    </source>
</evidence>
<dbReference type="InterPro" id="IPR023485">
    <property type="entry name" value="Ptyr_pPase"/>
</dbReference>
<dbReference type="AlphaFoldDB" id="A0A0S2DGX8"/>
<evidence type="ECO:0000313" key="7">
    <source>
        <dbReference type="Proteomes" id="UP000061569"/>
    </source>
</evidence>
<dbReference type="Gene3D" id="3.40.50.2300">
    <property type="match status" value="1"/>
</dbReference>
<dbReference type="Pfam" id="PF01451">
    <property type="entry name" value="LMWPc"/>
    <property type="match status" value="1"/>
</dbReference>
<dbReference type="InterPro" id="IPR036196">
    <property type="entry name" value="Ptyr_pPase_sf"/>
</dbReference>
<dbReference type="KEGG" id="lez:GLE_2259"/>
<protein>
    <recommendedName>
        <fullName evidence="2">protein-tyrosine-phosphatase</fullName>
        <ecNumber evidence="2">3.1.3.48</ecNumber>
    </recommendedName>
</protein>
<accession>A0A0S2DGX8</accession>
<gene>
    <name evidence="6" type="ORF">GLE_2259</name>
</gene>
<dbReference type="PRINTS" id="PR00719">
    <property type="entry name" value="LMWPTPASE"/>
</dbReference>
<evidence type="ECO:0000256" key="2">
    <source>
        <dbReference type="ARBA" id="ARBA00013064"/>
    </source>
</evidence>
<dbReference type="PATRIC" id="fig|69.6.peg.2224"/>
<keyword evidence="3 6" id="KW-0378">Hydrolase</keyword>
<evidence type="ECO:0000256" key="3">
    <source>
        <dbReference type="ARBA" id="ARBA00022801"/>
    </source>
</evidence>
<sequence length="143" mass="15666">MFRNVLVVCVGNICRSPTAETLLRHALKNDVQVASAGLKALAGHPIDATAQAVLSGHGLSGQSHVARQIDRSMIDAADLVLTMEPWHSEAVLRISPHARGKTYLLGKWLDSTSIPDPYRQSQQAFERAYQLIDAGVQRWAAHF</sequence>
<keyword evidence="4" id="KW-0904">Protein phosphatase</keyword>
<dbReference type="InterPro" id="IPR017867">
    <property type="entry name" value="Tyr_phospatase_low_mol_wt"/>
</dbReference>
<dbReference type="CDD" id="cd16343">
    <property type="entry name" value="LMWPTP"/>
    <property type="match status" value="1"/>
</dbReference>
<evidence type="ECO:0000256" key="4">
    <source>
        <dbReference type="ARBA" id="ARBA00022912"/>
    </source>
</evidence>
<dbReference type="Proteomes" id="UP000061569">
    <property type="component" value="Chromosome"/>
</dbReference>
<dbReference type="EC" id="3.1.3.48" evidence="2"/>
<evidence type="ECO:0000256" key="5">
    <source>
        <dbReference type="ARBA" id="ARBA00051722"/>
    </source>
</evidence>
<dbReference type="SUPFAM" id="SSF52788">
    <property type="entry name" value="Phosphotyrosine protein phosphatases I"/>
    <property type="match status" value="1"/>
</dbReference>
<dbReference type="SMART" id="SM00226">
    <property type="entry name" value="LMWPc"/>
    <property type="match status" value="1"/>
</dbReference>
<dbReference type="PANTHER" id="PTHR11717:SF31">
    <property type="entry name" value="LOW MOLECULAR WEIGHT PROTEIN-TYROSINE-PHOSPHATASE ETP-RELATED"/>
    <property type="match status" value="1"/>
</dbReference>
<dbReference type="RefSeq" id="WP_057950078.1">
    <property type="nucleotide sequence ID" value="NZ_CP110813.1"/>
</dbReference>
<dbReference type="GO" id="GO:0004725">
    <property type="term" value="F:protein tyrosine phosphatase activity"/>
    <property type="evidence" value="ECO:0007669"/>
    <property type="project" value="UniProtKB-EC"/>
</dbReference>
<evidence type="ECO:0000256" key="1">
    <source>
        <dbReference type="ARBA" id="ARBA00011063"/>
    </source>
</evidence>
<reference evidence="6 7" key="1">
    <citation type="submission" date="2015-11" db="EMBL/GenBank/DDBJ databases">
        <title>Genome sequences of Lysobacter enzymogenes strain C3 and Lysobacter antibioticus ATCC 29479.</title>
        <authorList>
            <person name="Kobayashi D.Y."/>
        </authorList>
    </citation>
    <scope>NUCLEOTIDE SEQUENCE [LARGE SCALE GENOMIC DNA]</scope>
    <source>
        <strain evidence="6 7">C3</strain>
    </source>
</reference>
<comment type="similarity">
    <text evidence="1">Belongs to the low molecular weight phosphotyrosine protein phosphatase family.</text>
</comment>
<comment type="catalytic activity">
    <reaction evidence="5">
        <text>O-phospho-L-tyrosyl-[protein] + H2O = L-tyrosyl-[protein] + phosphate</text>
        <dbReference type="Rhea" id="RHEA:10684"/>
        <dbReference type="Rhea" id="RHEA-COMP:10136"/>
        <dbReference type="Rhea" id="RHEA-COMP:20101"/>
        <dbReference type="ChEBI" id="CHEBI:15377"/>
        <dbReference type="ChEBI" id="CHEBI:43474"/>
        <dbReference type="ChEBI" id="CHEBI:46858"/>
        <dbReference type="ChEBI" id="CHEBI:61978"/>
        <dbReference type="EC" id="3.1.3.48"/>
    </reaction>
</comment>
<proteinExistence type="inferred from homology"/>
<dbReference type="InterPro" id="IPR050438">
    <property type="entry name" value="LMW_PTPase"/>
</dbReference>